<reference evidence="2 3" key="1">
    <citation type="journal article" date="2007" name="Nature">
        <title>Evolution of genes and genomes on the Drosophila phylogeny.</title>
        <authorList>
            <consortium name="Drosophila 12 Genomes Consortium"/>
            <person name="Clark A.G."/>
            <person name="Eisen M.B."/>
            <person name="Smith D.R."/>
            <person name="Bergman C.M."/>
            <person name="Oliver B."/>
            <person name="Markow T.A."/>
            <person name="Kaufman T.C."/>
            <person name="Kellis M."/>
            <person name="Gelbart W."/>
            <person name="Iyer V.N."/>
            <person name="Pollard D.A."/>
            <person name="Sackton T.B."/>
            <person name="Larracuente A.M."/>
            <person name="Singh N.D."/>
            <person name="Abad J.P."/>
            <person name="Abt D.N."/>
            <person name="Adryan B."/>
            <person name="Aguade M."/>
            <person name="Akashi H."/>
            <person name="Anderson W.W."/>
            <person name="Aquadro C.F."/>
            <person name="Ardell D.H."/>
            <person name="Arguello R."/>
            <person name="Artieri C.G."/>
            <person name="Barbash D.A."/>
            <person name="Barker D."/>
            <person name="Barsanti P."/>
            <person name="Batterham P."/>
            <person name="Batzoglou S."/>
            <person name="Begun D."/>
            <person name="Bhutkar A."/>
            <person name="Blanco E."/>
            <person name="Bosak S.A."/>
            <person name="Bradley R.K."/>
            <person name="Brand A.D."/>
            <person name="Brent M.R."/>
            <person name="Brooks A.N."/>
            <person name="Brown R.H."/>
            <person name="Butlin R.K."/>
            <person name="Caggese C."/>
            <person name="Calvi B.R."/>
            <person name="Bernardo de Carvalho A."/>
            <person name="Caspi A."/>
            <person name="Castrezana S."/>
            <person name="Celniker S.E."/>
            <person name="Chang J.L."/>
            <person name="Chapple C."/>
            <person name="Chatterji S."/>
            <person name="Chinwalla A."/>
            <person name="Civetta A."/>
            <person name="Clifton S.W."/>
            <person name="Comeron J.M."/>
            <person name="Costello J.C."/>
            <person name="Coyne J.A."/>
            <person name="Daub J."/>
            <person name="David R.G."/>
            <person name="Delcher A.L."/>
            <person name="Delehaunty K."/>
            <person name="Do C.B."/>
            <person name="Ebling H."/>
            <person name="Edwards K."/>
            <person name="Eickbush T."/>
            <person name="Evans J.D."/>
            <person name="Filipski A."/>
            <person name="Findeiss S."/>
            <person name="Freyhult E."/>
            <person name="Fulton L."/>
            <person name="Fulton R."/>
            <person name="Garcia A.C."/>
            <person name="Gardiner A."/>
            <person name="Garfield D.A."/>
            <person name="Garvin B.E."/>
            <person name="Gibson G."/>
            <person name="Gilbert D."/>
            <person name="Gnerre S."/>
            <person name="Godfrey J."/>
            <person name="Good R."/>
            <person name="Gotea V."/>
            <person name="Gravely B."/>
            <person name="Greenberg A.J."/>
            <person name="Griffiths-Jones S."/>
            <person name="Gross S."/>
            <person name="Guigo R."/>
            <person name="Gustafson E.A."/>
            <person name="Haerty W."/>
            <person name="Hahn M.W."/>
            <person name="Halligan D.L."/>
            <person name="Halpern A.L."/>
            <person name="Halter G.M."/>
            <person name="Han M.V."/>
            <person name="Heger A."/>
            <person name="Hillier L."/>
            <person name="Hinrichs A.S."/>
            <person name="Holmes I."/>
            <person name="Hoskins R.A."/>
            <person name="Hubisz M.J."/>
            <person name="Hultmark D."/>
            <person name="Huntley M.A."/>
            <person name="Jaffe D.B."/>
            <person name="Jagadeeshan S."/>
            <person name="Jeck W.R."/>
            <person name="Johnson J."/>
            <person name="Jones C.D."/>
            <person name="Jordan W.C."/>
            <person name="Karpen G.H."/>
            <person name="Kataoka E."/>
            <person name="Keightley P.D."/>
            <person name="Kheradpour P."/>
            <person name="Kirkness E.F."/>
            <person name="Koerich L.B."/>
            <person name="Kristiansen K."/>
            <person name="Kudrna D."/>
            <person name="Kulathinal R.J."/>
            <person name="Kumar S."/>
            <person name="Kwok R."/>
            <person name="Lander E."/>
            <person name="Langley C.H."/>
            <person name="Lapoint R."/>
            <person name="Lazzaro B.P."/>
            <person name="Lee S.J."/>
            <person name="Levesque L."/>
            <person name="Li R."/>
            <person name="Lin C.F."/>
            <person name="Lin M.F."/>
            <person name="Lindblad-Toh K."/>
            <person name="Llopart A."/>
            <person name="Long M."/>
            <person name="Low L."/>
            <person name="Lozovsky E."/>
            <person name="Lu J."/>
            <person name="Luo M."/>
            <person name="Machado C.A."/>
            <person name="Makalowski W."/>
            <person name="Marzo M."/>
            <person name="Matsuda M."/>
            <person name="Matzkin L."/>
            <person name="McAllister B."/>
            <person name="McBride C.S."/>
            <person name="McKernan B."/>
            <person name="McKernan K."/>
            <person name="Mendez-Lago M."/>
            <person name="Minx P."/>
            <person name="Mollenhauer M.U."/>
            <person name="Montooth K."/>
            <person name="Mount S.M."/>
            <person name="Mu X."/>
            <person name="Myers E."/>
            <person name="Negre B."/>
            <person name="Newfeld S."/>
            <person name="Nielsen R."/>
            <person name="Noor M.A."/>
            <person name="O'Grady P."/>
            <person name="Pachter L."/>
            <person name="Papaceit M."/>
            <person name="Parisi M.J."/>
            <person name="Parisi M."/>
            <person name="Parts L."/>
            <person name="Pedersen J.S."/>
            <person name="Pesole G."/>
            <person name="Phillippy A.M."/>
            <person name="Ponting C.P."/>
            <person name="Pop M."/>
            <person name="Porcelli D."/>
            <person name="Powell J.R."/>
            <person name="Prohaska S."/>
            <person name="Pruitt K."/>
            <person name="Puig M."/>
            <person name="Quesneville H."/>
            <person name="Ram K.R."/>
            <person name="Rand D."/>
            <person name="Rasmussen M.D."/>
            <person name="Reed L.K."/>
            <person name="Reenan R."/>
            <person name="Reily A."/>
            <person name="Remington K.A."/>
            <person name="Rieger T.T."/>
            <person name="Ritchie M.G."/>
            <person name="Robin C."/>
            <person name="Rogers Y.H."/>
            <person name="Rohde C."/>
            <person name="Rozas J."/>
            <person name="Rubenfield M.J."/>
            <person name="Ruiz A."/>
            <person name="Russo S."/>
            <person name="Salzberg S.L."/>
            <person name="Sanchez-Gracia A."/>
            <person name="Saranga D.J."/>
            <person name="Sato H."/>
            <person name="Schaeffer S.W."/>
            <person name="Schatz M.C."/>
            <person name="Schlenke T."/>
            <person name="Schwartz R."/>
            <person name="Segarra C."/>
            <person name="Singh R.S."/>
            <person name="Sirot L."/>
            <person name="Sirota M."/>
            <person name="Sisneros N.B."/>
            <person name="Smith C.D."/>
            <person name="Smith T.F."/>
            <person name="Spieth J."/>
            <person name="Stage D.E."/>
            <person name="Stark A."/>
            <person name="Stephan W."/>
            <person name="Strausberg R.L."/>
            <person name="Strempel S."/>
            <person name="Sturgill D."/>
            <person name="Sutton G."/>
            <person name="Sutton G.G."/>
            <person name="Tao W."/>
            <person name="Teichmann S."/>
            <person name="Tobari Y.N."/>
            <person name="Tomimura Y."/>
            <person name="Tsolas J.M."/>
            <person name="Valente V.L."/>
            <person name="Venter E."/>
            <person name="Venter J.C."/>
            <person name="Vicario S."/>
            <person name="Vieira F.G."/>
            <person name="Vilella A.J."/>
            <person name="Villasante A."/>
            <person name="Walenz B."/>
            <person name="Wang J."/>
            <person name="Wasserman M."/>
            <person name="Watts T."/>
            <person name="Wilson D."/>
            <person name="Wilson R.K."/>
            <person name="Wing R.A."/>
            <person name="Wolfner M.F."/>
            <person name="Wong A."/>
            <person name="Wong G.K."/>
            <person name="Wu C.I."/>
            <person name="Wu G."/>
            <person name="Yamamoto D."/>
            <person name="Yang H.P."/>
            <person name="Yang S.P."/>
            <person name="Yorke J.A."/>
            <person name="Yoshida K."/>
            <person name="Zdobnov E."/>
            <person name="Zhang P."/>
            <person name="Zhang Y."/>
            <person name="Zimin A.V."/>
            <person name="Baldwin J."/>
            <person name="Abdouelleil A."/>
            <person name="Abdulkadir J."/>
            <person name="Abebe A."/>
            <person name="Abera B."/>
            <person name="Abreu J."/>
            <person name="Acer S.C."/>
            <person name="Aftuck L."/>
            <person name="Alexander A."/>
            <person name="An P."/>
            <person name="Anderson E."/>
            <person name="Anderson S."/>
            <person name="Arachi H."/>
            <person name="Azer M."/>
            <person name="Bachantsang P."/>
            <person name="Barry A."/>
            <person name="Bayul T."/>
            <person name="Berlin A."/>
            <person name="Bessette D."/>
            <person name="Bloom T."/>
            <person name="Blye J."/>
            <person name="Boguslavskiy L."/>
            <person name="Bonnet C."/>
            <person name="Boukhgalter B."/>
            <person name="Bourzgui I."/>
            <person name="Brown A."/>
            <person name="Cahill P."/>
            <person name="Channer S."/>
            <person name="Cheshatsang Y."/>
            <person name="Chuda L."/>
            <person name="Citroen M."/>
            <person name="Collymore A."/>
            <person name="Cooke P."/>
            <person name="Costello M."/>
            <person name="D'Aco K."/>
            <person name="Daza R."/>
            <person name="De Haan G."/>
            <person name="DeGray S."/>
            <person name="DeMaso C."/>
            <person name="Dhargay N."/>
            <person name="Dooley K."/>
            <person name="Dooley E."/>
            <person name="Doricent M."/>
            <person name="Dorje P."/>
            <person name="Dorjee K."/>
            <person name="Dupes A."/>
            <person name="Elong R."/>
            <person name="Falk J."/>
            <person name="Farina A."/>
            <person name="Faro S."/>
            <person name="Ferguson D."/>
            <person name="Fisher S."/>
            <person name="Foley C.D."/>
            <person name="Franke A."/>
            <person name="Friedrich D."/>
            <person name="Gadbois L."/>
            <person name="Gearin G."/>
            <person name="Gearin C.R."/>
            <person name="Giannoukos G."/>
            <person name="Goode T."/>
            <person name="Graham J."/>
            <person name="Grandbois E."/>
            <person name="Grewal S."/>
            <person name="Gyaltsen K."/>
            <person name="Hafez N."/>
            <person name="Hagos B."/>
            <person name="Hall J."/>
            <person name="Henson C."/>
            <person name="Hollinger A."/>
            <person name="Honan T."/>
            <person name="Huard M.D."/>
            <person name="Hughes L."/>
            <person name="Hurhula B."/>
            <person name="Husby M.E."/>
            <person name="Kamat A."/>
            <person name="Kanga B."/>
            <person name="Kashin S."/>
            <person name="Khazanovich D."/>
            <person name="Kisner P."/>
            <person name="Lance K."/>
            <person name="Lara M."/>
            <person name="Lee W."/>
            <person name="Lennon N."/>
            <person name="Letendre F."/>
            <person name="LeVine R."/>
            <person name="Lipovsky A."/>
            <person name="Liu X."/>
            <person name="Liu J."/>
            <person name="Liu S."/>
            <person name="Lokyitsang T."/>
            <person name="Lokyitsang Y."/>
            <person name="Lubonja R."/>
            <person name="Lui A."/>
            <person name="MacDonald P."/>
            <person name="Magnisalis V."/>
            <person name="Maru K."/>
            <person name="Matthews C."/>
            <person name="McCusker W."/>
            <person name="McDonough S."/>
            <person name="Mehta T."/>
            <person name="Meldrim J."/>
            <person name="Meneus L."/>
            <person name="Mihai O."/>
            <person name="Mihalev A."/>
            <person name="Mihova T."/>
            <person name="Mittelman R."/>
            <person name="Mlenga V."/>
            <person name="Montmayeur A."/>
            <person name="Mulrain L."/>
            <person name="Navidi A."/>
            <person name="Naylor J."/>
            <person name="Negash T."/>
            <person name="Nguyen T."/>
            <person name="Nguyen N."/>
            <person name="Nicol R."/>
            <person name="Norbu C."/>
            <person name="Norbu N."/>
            <person name="Novod N."/>
            <person name="O'Neill B."/>
            <person name="Osman S."/>
            <person name="Markiewicz E."/>
            <person name="Oyono O.L."/>
            <person name="Patti C."/>
            <person name="Phunkhang P."/>
            <person name="Pierre F."/>
            <person name="Priest M."/>
            <person name="Raghuraman S."/>
            <person name="Rege F."/>
            <person name="Reyes R."/>
            <person name="Rise C."/>
            <person name="Rogov P."/>
            <person name="Ross K."/>
            <person name="Ryan E."/>
            <person name="Settipalli S."/>
            <person name="Shea T."/>
            <person name="Sherpa N."/>
            <person name="Shi L."/>
            <person name="Shih D."/>
            <person name="Sparrow T."/>
            <person name="Spaulding J."/>
            <person name="Stalker J."/>
            <person name="Stange-Thomann N."/>
            <person name="Stavropoulos S."/>
            <person name="Stone C."/>
            <person name="Strader C."/>
            <person name="Tesfaye S."/>
            <person name="Thomson T."/>
            <person name="Thoulutsang Y."/>
            <person name="Thoulutsang D."/>
            <person name="Topham K."/>
            <person name="Topping I."/>
            <person name="Tsamla T."/>
            <person name="Vassiliev H."/>
            <person name="Vo A."/>
            <person name="Wangchuk T."/>
            <person name="Wangdi T."/>
            <person name="Weiand M."/>
            <person name="Wilkinson J."/>
            <person name="Wilson A."/>
            <person name="Yadav S."/>
            <person name="Young G."/>
            <person name="Yu Q."/>
            <person name="Zembek L."/>
            <person name="Zhong D."/>
            <person name="Zimmer A."/>
            <person name="Zwirko Z."/>
            <person name="Jaffe D.B."/>
            <person name="Alvarez P."/>
            <person name="Brockman W."/>
            <person name="Butler J."/>
            <person name="Chin C."/>
            <person name="Gnerre S."/>
            <person name="Grabherr M."/>
            <person name="Kleber M."/>
            <person name="Mauceli E."/>
            <person name="MacCallum I."/>
        </authorList>
    </citation>
    <scope>NUCLEOTIDE SEQUENCE [LARGE SCALE GENOMIC DNA]</scope>
    <source>
        <strain evidence="3">Tucson 15010-1051.87</strain>
    </source>
</reference>
<dbReference type="EMBL" id="CH940650">
    <property type="protein sequence ID" value="EDW68142.2"/>
    <property type="molecule type" value="Genomic_DNA"/>
</dbReference>
<organism evidence="2 3">
    <name type="scientific">Drosophila virilis</name>
    <name type="common">Fruit fly</name>
    <dbReference type="NCBI Taxonomy" id="7244"/>
    <lineage>
        <taxon>Eukaryota</taxon>
        <taxon>Metazoa</taxon>
        <taxon>Ecdysozoa</taxon>
        <taxon>Arthropoda</taxon>
        <taxon>Hexapoda</taxon>
        <taxon>Insecta</taxon>
        <taxon>Pterygota</taxon>
        <taxon>Neoptera</taxon>
        <taxon>Endopterygota</taxon>
        <taxon>Diptera</taxon>
        <taxon>Brachycera</taxon>
        <taxon>Muscomorpha</taxon>
        <taxon>Ephydroidea</taxon>
        <taxon>Drosophilidae</taxon>
        <taxon>Drosophila</taxon>
    </lineage>
</organism>
<dbReference type="STRING" id="7244.B4LZA7"/>
<evidence type="ECO:0000313" key="3">
    <source>
        <dbReference type="Proteomes" id="UP000008792"/>
    </source>
</evidence>
<dbReference type="Proteomes" id="UP000008792">
    <property type="component" value="Unassembled WGS sequence"/>
</dbReference>
<dbReference type="GO" id="GO:0051082">
    <property type="term" value="F:unfolded protein binding"/>
    <property type="evidence" value="ECO:0007669"/>
    <property type="project" value="TreeGrafter"/>
</dbReference>
<dbReference type="PANTHER" id="PTHR31996">
    <property type="entry name" value="COILED-COIL DOMAIN-CONTAINING PROTEIN 115"/>
    <property type="match status" value="1"/>
</dbReference>
<dbReference type="GO" id="GO:0070072">
    <property type="term" value="P:vacuolar proton-transporting V-type ATPase complex assembly"/>
    <property type="evidence" value="ECO:0007669"/>
    <property type="project" value="InterPro"/>
</dbReference>
<dbReference type="KEGG" id="dvi:6630763"/>
<dbReference type="PANTHER" id="PTHR31996:SF2">
    <property type="entry name" value="COILED-COIL DOMAIN-CONTAINING PROTEIN 115"/>
    <property type="match status" value="1"/>
</dbReference>
<sequence length="187" mass="21250">MIGTDTVFIFHNTIIKICPIIETNLKMSTEKCENDRIAAGQLLDTLYLDMFHLIEAHTQCRTDIERTYSSGAILLARTKFQQGGQSISTAQIPTENSAEFKALCRVINAQDEDRAADITIERYEVDKENGYVEPLHWFSVLPSMNLRSAVERFKKAIELVAESTNLQRELSTVLNGINRMRQIVALR</sequence>
<dbReference type="Gene3D" id="1.10.287.3240">
    <property type="match status" value="1"/>
</dbReference>
<keyword evidence="3" id="KW-1185">Reference proteome</keyword>
<dbReference type="eggNOG" id="ENOG502S392">
    <property type="taxonomic scope" value="Eukaryota"/>
</dbReference>
<dbReference type="OrthoDB" id="408631at2759"/>
<accession>B4LZA7</accession>
<dbReference type="InterPro" id="IPR040357">
    <property type="entry name" value="Vma22/CCDC115"/>
</dbReference>
<dbReference type="HOGENOM" id="CLU_107415_1_0_1"/>
<name>B4LZA7_DROVI</name>
<gene>
    <name evidence="2" type="primary">Dvir\GJ22706</name>
    <name evidence="2" type="ORF">Dvir_GJ22706</name>
</gene>
<dbReference type="AlphaFoldDB" id="B4LZA7"/>
<dbReference type="InParanoid" id="B4LZA7"/>
<evidence type="ECO:0000313" key="2">
    <source>
        <dbReference type="EMBL" id="EDW68142.2"/>
    </source>
</evidence>
<proteinExistence type="predicted"/>
<dbReference type="FunCoup" id="B4LZA7">
    <property type="interactions" value="13"/>
</dbReference>
<protein>
    <recommendedName>
        <fullName evidence="1">Vacuolar ATPase assembly protein VMA22</fullName>
    </recommendedName>
</protein>
<evidence type="ECO:0000256" key="1">
    <source>
        <dbReference type="ARBA" id="ARBA00093634"/>
    </source>
</evidence>